<dbReference type="Pfam" id="PF07992">
    <property type="entry name" value="Pyr_redox_2"/>
    <property type="match status" value="1"/>
</dbReference>
<evidence type="ECO:0000256" key="4">
    <source>
        <dbReference type="ARBA" id="ARBA00023002"/>
    </source>
</evidence>
<dbReference type="SUPFAM" id="SSF51905">
    <property type="entry name" value="FAD/NAD(P)-binding domain"/>
    <property type="match status" value="2"/>
</dbReference>
<dbReference type="Pfam" id="PF14759">
    <property type="entry name" value="Reductase_C"/>
    <property type="match status" value="1"/>
</dbReference>
<comment type="cofactor">
    <cofactor evidence="1">
        <name>FAD</name>
        <dbReference type="ChEBI" id="CHEBI:57692"/>
    </cofactor>
</comment>
<dbReference type="PRINTS" id="PR00411">
    <property type="entry name" value="PNDRDTASEI"/>
</dbReference>
<name>A0AAU8T0D9_9BURK</name>
<evidence type="ECO:0000259" key="5">
    <source>
        <dbReference type="Pfam" id="PF07992"/>
    </source>
</evidence>
<gene>
    <name evidence="7" type="primary">thcD</name>
    <name evidence="7" type="ORF">OI25_3033</name>
</gene>
<dbReference type="GO" id="GO:0016651">
    <property type="term" value="F:oxidoreductase activity, acting on NAD(P)H"/>
    <property type="evidence" value="ECO:0007669"/>
    <property type="project" value="TreeGrafter"/>
</dbReference>
<keyword evidence="3" id="KW-0274">FAD</keyword>
<dbReference type="AlphaFoldDB" id="A0AAU8T0D9"/>
<dbReference type="InterPro" id="IPR050446">
    <property type="entry name" value="FAD-oxidoreductase/Apoptosis"/>
</dbReference>
<protein>
    <submittedName>
        <fullName evidence="7">Rhodocoxin reductase</fullName>
    </submittedName>
</protein>
<evidence type="ECO:0000313" key="7">
    <source>
        <dbReference type="EMBL" id="AJZ59640.1"/>
    </source>
</evidence>
<dbReference type="KEGG" id="bfn:OI25_3033"/>
<keyword evidence="2" id="KW-0285">Flavoprotein</keyword>
<feature type="domain" description="FAD/NAD(P)-binding" evidence="5">
    <location>
        <begin position="3"/>
        <end position="299"/>
    </location>
</feature>
<evidence type="ECO:0000256" key="1">
    <source>
        <dbReference type="ARBA" id="ARBA00001974"/>
    </source>
</evidence>
<proteinExistence type="predicted"/>
<sequence length="398" mass="43474">MCRIVIVGGGHAGAQLCASLIEAQFNGQITLVTEEPFLPYHRPPLSKTLIKDAPVVLPELRGEAFYRNAGVLILRNKRAVAVDRASHIVTLADNTSLEYDHLVLATGARARTLPGVADSIRGLHYLRTYADAMSLRDSLRGVGHLIILGGGFIGLELAATVRSMGISVTVIESGLRLLARAVSPTISEHLLHRHRESGIVFQINANVEELLVEDRHIAGVRLQNGVLRSDRLIACIGAHPDTTLAQAAGLACNNGIVVDQWLCTSDPDVSAIGDCAAFPYQPWKQTLRLESVQNANDQAKTLAGRLCGNPLSYMPVPWFWSDQGDVRLQITGLWKPEYTSELREGNRDESFSIFHYEGDTLRAVESINAPADHIAARRQLQATALNQVDASYRIFPKA</sequence>
<reference evidence="7 8" key="1">
    <citation type="journal article" date="2015" name="Genome Announc.">
        <title>Complete genome sequences for 59 burkholderia isolates, both pathogenic and near neighbor.</title>
        <authorList>
            <person name="Johnson S.L."/>
            <person name="Bishop-Lilly K.A."/>
            <person name="Ladner J.T."/>
            <person name="Daligault H.E."/>
            <person name="Davenport K.W."/>
            <person name="Jaissle J."/>
            <person name="Frey K.G."/>
            <person name="Koroleva G.I."/>
            <person name="Bruce D.C."/>
            <person name="Coyne S.R."/>
            <person name="Broomall S.M."/>
            <person name="Li P.E."/>
            <person name="Teshima H."/>
            <person name="Gibbons H.S."/>
            <person name="Palacios G.F."/>
            <person name="Rosenzweig C.N."/>
            <person name="Redden C.L."/>
            <person name="Xu Y."/>
            <person name="Minogue T.D."/>
            <person name="Chain P.S."/>
        </authorList>
    </citation>
    <scope>NUCLEOTIDE SEQUENCE [LARGE SCALE GENOMIC DNA]</scope>
    <source>
        <strain evidence="7 8">ATCC BAA-463</strain>
    </source>
</reference>
<evidence type="ECO:0000256" key="2">
    <source>
        <dbReference type="ARBA" id="ARBA00022630"/>
    </source>
</evidence>
<evidence type="ECO:0000259" key="6">
    <source>
        <dbReference type="Pfam" id="PF14759"/>
    </source>
</evidence>
<dbReference type="InterPro" id="IPR036188">
    <property type="entry name" value="FAD/NAD-bd_sf"/>
</dbReference>
<dbReference type="GO" id="GO:0005737">
    <property type="term" value="C:cytoplasm"/>
    <property type="evidence" value="ECO:0007669"/>
    <property type="project" value="TreeGrafter"/>
</dbReference>
<keyword evidence="4" id="KW-0560">Oxidoreductase</keyword>
<dbReference type="Gene3D" id="3.50.50.60">
    <property type="entry name" value="FAD/NAD(P)-binding domain"/>
    <property type="match status" value="2"/>
</dbReference>
<dbReference type="InterPro" id="IPR023753">
    <property type="entry name" value="FAD/NAD-binding_dom"/>
</dbReference>
<dbReference type="InterPro" id="IPR016156">
    <property type="entry name" value="FAD/NAD-linked_Rdtase_dimer_sf"/>
</dbReference>
<dbReference type="SUPFAM" id="SSF55424">
    <property type="entry name" value="FAD/NAD-linked reductases, dimerisation (C-terminal) domain"/>
    <property type="match status" value="1"/>
</dbReference>
<dbReference type="EMBL" id="CP010026">
    <property type="protein sequence ID" value="AJZ59640.1"/>
    <property type="molecule type" value="Genomic_DNA"/>
</dbReference>
<evidence type="ECO:0000256" key="3">
    <source>
        <dbReference type="ARBA" id="ARBA00022827"/>
    </source>
</evidence>
<dbReference type="Gene3D" id="3.30.390.30">
    <property type="match status" value="1"/>
</dbReference>
<dbReference type="PANTHER" id="PTHR43557:SF2">
    <property type="entry name" value="RIESKE DOMAIN-CONTAINING PROTEIN-RELATED"/>
    <property type="match status" value="1"/>
</dbReference>
<dbReference type="PRINTS" id="PR00368">
    <property type="entry name" value="FADPNR"/>
</dbReference>
<accession>A0AAU8T0D9</accession>
<feature type="domain" description="Reductase C-terminal" evidence="6">
    <location>
        <begin position="318"/>
        <end position="384"/>
    </location>
</feature>
<dbReference type="PANTHER" id="PTHR43557">
    <property type="entry name" value="APOPTOSIS-INDUCING FACTOR 1"/>
    <property type="match status" value="1"/>
</dbReference>
<organism evidence="7 8">
    <name type="scientific">Paraburkholderia fungorum</name>
    <dbReference type="NCBI Taxonomy" id="134537"/>
    <lineage>
        <taxon>Bacteria</taxon>
        <taxon>Pseudomonadati</taxon>
        <taxon>Pseudomonadota</taxon>
        <taxon>Betaproteobacteria</taxon>
        <taxon>Burkholderiales</taxon>
        <taxon>Burkholderiaceae</taxon>
        <taxon>Paraburkholderia</taxon>
    </lineage>
</organism>
<evidence type="ECO:0000313" key="8">
    <source>
        <dbReference type="Proteomes" id="UP000032614"/>
    </source>
</evidence>
<dbReference type="RefSeq" id="WP_046568737.1">
    <property type="nucleotide sequence ID" value="NZ_CP192477.1"/>
</dbReference>
<dbReference type="Proteomes" id="UP000032614">
    <property type="component" value="Chromosome 1"/>
</dbReference>
<dbReference type="InterPro" id="IPR028202">
    <property type="entry name" value="Reductase_C"/>
</dbReference>